<keyword evidence="3" id="KW-0479">Metal-binding</keyword>
<dbReference type="Proteomes" id="UP000265020">
    <property type="component" value="Unassembled WGS sequence"/>
</dbReference>
<dbReference type="InterPro" id="IPR050331">
    <property type="entry name" value="Zinc_finger"/>
</dbReference>
<dbReference type="AlphaFoldDB" id="A0A3Q2D046"/>
<feature type="compositionally biased region" description="Polar residues" evidence="12">
    <location>
        <begin position="115"/>
        <end position="133"/>
    </location>
</feature>
<name>A0A3Q2D046_CYPVA</name>
<keyword evidence="9" id="KW-0804">Transcription</keyword>
<feature type="domain" description="C2H2-type" evidence="13">
    <location>
        <begin position="324"/>
        <end position="351"/>
    </location>
</feature>
<dbReference type="GO" id="GO:0010468">
    <property type="term" value="P:regulation of gene expression"/>
    <property type="evidence" value="ECO:0007669"/>
    <property type="project" value="TreeGrafter"/>
</dbReference>
<evidence type="ECO:0000256" key="8">
    <source>
        <dbReference type="ARBA" id="ARBA00023125"/>
    </source>
</evidence>
<evidence type="ECO:0000313" key="15">
    <source>
        <dbReference type="Proteomes" id="UP000265020"/>
    </source>
</evidence>
<evidence type="ECO:0000256" key="4">
    <source>
        <dbReference type="ARBA" id="ARBA00022737"/>
    </source>
</evidence>
<reference evidence="14" key="1">
    <citation type="submission" date="2025-08" db="UniProtKB">
        <authorList>
            <consortium name="Ensembl"/>
        </authorList>
    </citation>
    <scope>IDENTIFICATION</scope>
</reference>
<comment type="subcellular location">
    <subcellularLocation>
        <location evidence="1">Nucleus</location>
    </subcellularLocation>
</comment>
<keyword evidence="8" id="KW-0238">DNA-binding</keyword>
<dbReference type="OMA" id="CNRDIRM"/>
<dbReference type="GO" id="GO:0003677">
    <property type="term" value="F:DNA binding"/>
    <property type="evidence" value="ECO:0007669"/>
    <property type="project" value="UniProtKB-KW"/>
</dbReference>
<organism evidence="14 15">
    <name type="scientific">Cyprinodon variegatus</name>
    <name type="common">Sheepshead minnow</name>
    <dbReference type="NCBI Taxonomy" id="28743"/>
    <lineage>
        <taxon>Eukaryota</taxon>
        <taxon>Metazoa</taxon>
        <taxon>Chordata</taxon>
        <taxon>Craniata</taxon>
        <taxon>Vertebrata</taxon>
        <taxon>Euteleostomi</taxon>
        <taxon>Actinopterygii</taxon>
        <taxon>Neopterygii</taxon>
        <taxon>Teleostei</taxon>
        <taxon>Neoteleostei</taxon>
        <taxon>Acanthomorphata</taxon>
        <taxon>Ovalentaria</taxon>
        <taxon>Atherinomorphae</taxon>
        <taxon>Cyprinodontiformes</taxon>
        <taxon>Cyprinodontidae</taxon>
        <taxon>Cyprinodon</taxon>
    </lineage>
</organism>
<dbReference type="InterPro" id="IPR036236">
    <property type="entry name" value="Znf_C2H2_sf"/>
</dbReference>
<dbReference type="PANTHER" id="PTHR16515:SF49">
    <property type="entry name" value="GASTRULA ZINC FINGER PROTEIN XLCGF49.1-LIKE-RELATED"/>
    <property type="match status" value="1"/>
</dbReference>
<feature type="compositionally biased region" description="Polar residues" evidence="12">
    <location>
        <begin position="50"/>
        <end position="62"/>
    </location>
</feature>
<accession>A0A3Q2D046</accession>
<evidence type="ECO:0000256" key="10">
    <source>
        <dbReference type="ARBA" id="ARBA00023242"/>
    </source>
</evidence>
<dbReference type="PANTHER" id="PTHR16515">
    <property type="entry name" value="PR DOMAIN ZINC FINGER PROTEIN"/>
    <property type="match status" value="1"/>
</dbReference>
<evidence type="ECO:0000256" key="1">
    <source>
        <dbReference type="ARBA" id="ARBA00004123"/>
    </source>
</evidence>
<sequence length="403" mass="44110">MAEPRFNNPYFWPPPPSMPGQLDNLVLINKIKEQLMAEKIRPLHLPPTSTPSQQPLLAPTSSPDGGGPHGMPGPKPQQQQVPGHHSQQQGSGQPDIALHARPTSSLAPSSRPDNHSTSEALTPTTPTSSSQNRLGGAPSVNIISGLASGPGMDHMKSGGLAGLLGPPPKATRGRKKIKAENASGPLLVVPYPILADQGCVTVAPKEGKTYRCKVCPLTFLTKSEMQIHSKSHTEAKPHKCPHCSKTFANASYLSQHLRIHLGIKPYHCSYCENSFRQLSHLQQHTRIHTGDRPYKCAHPGCEKAFTQLSNLQSHQRQHNKDKPYKCPNCYRAYSDSASLQIHLSAHAIKNTKAYCCSMCGRAYTSETYLMKHMSKHTVVEHLVSHQSPQRTESPSIPIRISLI</sequence>
<feature type="domain" description="C2H2-type" evidence="13">
    <location>
        <begin position="238"/>
        <end position="265"/>
    </location>
</feature>
<feature type="domain" description="C2H2-type" evidence="13">
    <location>
        <begin position="294"/>
        <end position="323"/>
    </location>
</feature>
<feature type="domain" description="C2H2-type" evidence="13">
    <location>
        <begin position="354"/>
        <end position="377"/>
    </location>
</feature>
<keyword evidence="5 11" id="KW-0863">Zinc-finger</keyword>
<dbReference type="FunFam" id="3.30.160.60:FF:000377">
    <property type="entry name" value="zinc finger protein 362 isoform X4"/>
    <property type="match status" value="1"/>
</dbReference>
<dbReference type="PROSITE" id="PS50157">
    <property type="entry name" value="ZINC_FINGER_C2H2_2"/>
    <property type="match status" value="6"/>
</dbReference>
<dbReference type="Pfam" id="PF00096">
    <property type="entry name" value="zf-C2H2"/>
    <property type="match status" value="5"/>
</dbReference>
<proteinExistence type="inferred from homology"/>
<feature type="region of interest" description="Disordered" evidence="12">
    <location>
        <begin position="39"/>
        <end position="146"/>
    </location>
</feature>
<comment type="similarity">
    <text evidence="2">Belongs to the krueppel C2H2-type zinc-finger protein family.</text>
</comment>
<dbReference type="FunFam" id="3.30.160.60:FF:000216">
    <property type="entry name" value="Zinc finger protein 384 like"/>
    <property type="match status" value="1"/>
</dbReference>
<keyword evidence="7" id="KW-0805">Transcription regulation</keyword>
<evidence type="ECO:0000256" key="7">
    <source>
        <dbReference type="ARBA" id="ARBA00023015"/>
    </source>
</evidence>
<feature type="domain" description="C2H2-type" evidence="13">
    <location>
        <begin position="266"/>
        <end position="293"/>
    </location>
</feature>
<evidence type="ECO:0000256" key="6">
    <source>
        <dbReference type="ARBA" id="ARBA00022833"/>
    </source>
</evidence>
<evidence type="ECO:0000313" key="14">
    <source>
        <dbReference type="Ensembl" id="ENSCVAP00000011524.1"/>
    </source>
</evidence>
<keyword evidence="10" id="KW-0539">Nucleus</keyword>
<evidence type="ECO:0000256" key="12">
    <source>
        <dbReference type="SAM" id="MobiDB-lite"/>
    </source>
</evidence>
<dbReference type="PROSITE" id="PS00028">
    <property type="entry name" value="ZINC_FINGER_C2H2_1"/>
    <property type="match status" value="6"/>
</dbReference>
<dbReference type="FunFam" id="3.30.160.60:FF:000158">
    <property type="entry name" value="Zinc finger protein 362"/>
    <property type="match status" value="1"/>
</dbReference>
<evidence type="ECO:0000256" key="11">
    <source>
        <dbReference type="PROSITE-ProRule" id="PRU00042"/>
    </source>
</evidence>
<keyword evidence="6" id="KW-0862">Zinc</keyword>
<feature type="compositionally biased region" description="Low complexity" evidence="12">
    <location>
        <begin position="76"/>
        <end position="94"/>
    </location>
</feature>
<dbReference type="InterPro" id="IPR013087">
    <property type="entry name" value="Znf_C2H2_type"/>
</dbReference>
<protein>
    <submittedName>
        <fullName evidence="14">Zinc finger protein 362b</fullName>
    </submittedName>
</protein>
<evidence type="ECO:0000256" key="2">
    <source>
        <dbReference type="ARBA" id="ARBA00006991"/>
    </source>
</evidence>
<reference evidence="14" key="2">
    <citation type="submission" date="2025-09" db="UniProtKB">
        <authorList>
            <consortium name="Ensembl"/>
        </authorList>
    </citation>
    <scope>IDENTIFICATION</scope>
</reference>
<dbReference type="GO" id="GO:0005634">
    <property type="term" value="C:nucleus"/>
    <property type="evidence" value="ECO:0007669"/>
    <property type="project" value="UniProtKB-SubCell"/>
</dbReference>
<dbReference type="SUPFAM" id="SSF57667">
    <property type="entry name" value="beta-beta-alpha zinc fingers"/>
    <property type="match status" value="3"/>
</dbReference>
<evidence type="ECO:0000256" key="3">
    <source>
        <dbReference type="ARBA" id="ARBA00022723"/>
    </source>
</evidence>
<keyword evidence="4" id="KW-0677">Repeat</keyword>
<keyword evidence="15" id="KW-1185">Reference proteome</keyword>
<dbReference type="Ensembl" id="ENSCVAT00000018503.1">
    <property type="protein sequence ID" value="ENSCVAP00000011524.1"/>
    <property type="gene ID" value="ENSCVAG00000013839.1"/>
</dbReference>
<feature type="domain" description="C2H2-type" evidence="13">
    <location>
        <begin position="210"/>
        <end position="237"/>
    </location>
</feature>
<dbReference type="FunFam" id="3.30.160.60:FF:000233">
    <property type="entry name" value="Putative zinc finger protein 362"/>
    <property type="match status" value="1"/>
</dbReference>
<evidence type="ECO:0000259" key="13">
    <source>
        <dbReference type="PROSITE" id="PS50157"/>
    </source>
</evidence>
<dbReference type="Gene3D" id="3.30.160.60">
    <property type="entry name" value="Classic Zinc Finger"/>
    <property type="match status" value="5"/>
</dbReference>
<dbReference type="GeneTree" id="ENSGT00940000156275"/>
<evidence type="ECO:0000256" key="9">
    <source>
        <dbReference type="ARBA" id="ARBA00023163"/>
    </source>
</evidence>
<evidence type="ECO:0000256" key="5">
    <source>
        <dbReference type="ARBA" id="ARBA00022771"/>
    </source>
</evidence>
<dbReference type="SMART" id="SM00355">
    <property type="entry name" value="ZnF_C2H2"/>
    <property type="match status" value="6"/>
</dbReference>
<dbReference type="GO" id="GO:0008270">
    <property type="term" value="F:zinc ion binding"/>
    <property type="evidence" value="ECO:0007669"/>
    <property type="project" value="UniProtKB-KW"/>
</dbReference>
<feature type="region of interest" description="Disordered" evidence="12">
    <location>
        <begin position="1"/>
        <end position="22"/>
    </location>
</feature>